<keyword evidence="2" id="KW-0949">S-adenosyl-L-methionine</keyword>
<evidence type="ECO:0000259" key="3">
    <source>
        <dbReference type="Pfam" id="PF05175"/>
    </source>
</evidence>
<dbReference type="Proteomes" id="UP001220530">
    <property type="component" value="Chromosome"/>
</dbReference>
<keyword evidence="1 4" id="KW-0489">Methyltransferase</keyword>
<dbReference type="SUPFAM" id="SSF53335">
    <property type="entry name" value="S-adenosyl-L-methionine-dependent methyltransferases"/>
    <property type="match status" value="1"/>
</dbReference>
<dbReference type="PANTHER" id="PTHR47739:SF1">
    <property type="entry name" value="TRNA1(VAL) (ADENINE(37)-N6)-METHYLTRANSFERASE"/>
    <property type="match status" value="1"/>
</dbReference>
<accession>A0ABY7YMX7</accession>
<sequence>MSQPRNGFRAGFDSVLLGAATRSTTRTLLDLGAGVGTASLVSLAHNTALRATLLDHNMDMLLLAKENIAANGFADRAQTLALDVAAKGAVRAAAGLRTDHFDSVIANPPFFAETAGTLATDPGRAESRHMRAEMLDFWVKTAAASAAPGGEIIFIYPLESLGSLLGAFEKRFGGVAILPLCPRPGEAATRILIRAIKGSRAPTTMLAGRALHAAQGRQFADAFDAIFRGRDRLVW</sequence>
<protein>
    <submittedName>
        <fullName evidence="4">Methyltransferase</fullName>
    </submittedName>
</protein>
<dbReference type="CDD" id="cd02440">
    <property type="entry name" value="AdoMet_MTases"/>
    <property type="match status" value="1"/>
</dbReference>
<name>A0ABY7YMX7_9HYPH</name>
<dbReference type="InterPro" id="IPR029063">
    <property type="entry name" value="SAM-dependent_MTases_sf"/>
</dbReference>
<proteinExistence type="predicted"/>
<dbReference type="GO" id="GO:0008168">
    <property type="term" value="F:methyltransferase activity"/>
    <property type="evidence" value="ECO:0007669"/>
    <property type="project" value="UniProtKB-KW"/>
</dbReference>
<reference evidence="4 5" key="1">
    <citation type="submission" date="2023-02" db="EMBL/GenBank/DDBJ databases">
        <title>Devosia algicola sp. nov., isolated from the phycosphere of marine algae.</title>
        <authorList>
            <person name="Kim J.M."/>
            <person name="Lee J.K."/>
            <person name="Choi B.J."/>
            <person name="Bayburt H."/>
            <person name="Jeon C.O."/>
        </authorList>
    </citation>
    <scope>NUCLEOTIDE SEQUENCE [LARGE SCALE GENOMIC DNA]</scope>
    <source>
        <strain evidence="4 5">G20-9</strain>
    </source>
</reference>
<evidence type="ECO:0000313" key="4">
    <source>
        <dbReference type="EMBL" id="WDR02552.1"/>
    </source>
</evidence>
<organism evidence="4 5">
    <name type="scientific">Devosia algicola</name>
    <dbReference type="NCBI Taxonomy" id="3026418"/>
    <lineage>
        <taxon>Bacteria</taxon>
        <taxon>Pseudomonadati</taxon>
        <taxon>Pseudomonadota</taxon>
        <taxon>Alphaproteobacteria</taxon>
        <taxon>Hyphomicrobiales</taxon>
        <taxon>Devosiaceae</taxon>
        <taxon>Devosia</taxon>
    </lineage>
</organism>
<dbReference type="EMBL" id="CP118246">
    <property type="protein sequence ID" value="WDR02552.1"/>
    <property type="molecule type" value="Genomic_DNA"/>
</dbReference>
<evidence type="ECO:0000256" key="1">
    <source>
        <dbReference type="ARBA" id="ARBA00022603"/>
    </source>
</evidence>
<dbReference type="InterPro" id="IPR050210">
    <property type="entry name" value="tRNA_Adenine-N(6)_MTase"/>
</dbReference>
<evidence type="ECO:0000256" key="2">
    <source>
        <dbReference type="ARBA" id="ARBA00022691"/>
    </source>
</evidence>
<evidence type="ECO:0000313" key="5">
    <source>
        <dbReference type="Proteomes" id="UP001220530"/>
    </source>
</evidence>
<keyword evidence="1 4" id="KW-0808">Transferase</keyword>
<dbReference type="Gene3D" id="3.40.50.150">
    <property type="entry name" value="Vaccinia Virus protein VP39"/>
    <property type="match status" value="1"/>
</dbReference>
<dbReference type="GO" id="GO:0032259">
    <property type="term" value="P:methylation"/>
    <property type="evidence" value="ECO:0007669"/>
    <property type="project" value="UniProtKB-KW"/>
</dbReference>
<dbReference type="PANTHER" id="PTHR47739">
    <property type="entry name" value="TRNA1(VAL) (ADENINE(37)-N6)-METHYLTRANSFERASE"/>
    <property type="match status" value="1"/>
</dbReference>
<dbReference type="InterPro" id="IPR007848">
    <property type="entry name" value="Small_mtfrase_dom"/>
</dbReference>
<gene>
    <name evidence="4" type="ORF">PSQ19_18525</name>
</gene>
<keyword evidence="5" id="KW-1185">Reference proteome</keyword>
<feature type="domain" description="Methyltransferase small" evidence="3">
    <location>
        <begin position="16"/>
        <end position="115"/>
    </location>
</feature>
<dbReference type="Pfam" id="PF05175">
    <property type="entry name" value="MTS"/>
    <property type="match status" value="1"/>
</dbReference>
<dbReference type="RefSeq" id="WP_282218954.1">
    <property type="nucleotide sequence ID" value="NZ_CP118246.1"/>
</dbReference>